<reference evidence="2" key="1">
    <citation type="submission" date="2018-02" db="EMBL/GenBank/DDBJ databases">
        <title>Rhizophora mucronata_Transcriptome.</title>
        <authorList>
            <person name="Meera S.P."/>
            <person name="Sreeshan A."/>
            <person name="Augustine A."/>
        </authorList>
    </citation>
    <scope>NUCLEOTIDE SEQUENCE</scope>
    <source>
        <tissue evidence="2">Leaf</tissue>
    </source>
</reference>
<name>A0A2P2PNJ0_RHIMU</name>
<accession>A0A2P2PNJ0</accession>
<dbReference type="AlphaFoldDB" id="A0A2P2PNJ0"/>
<evidence type="ECO:0000313" key="2">
    <source>
        <dbReference type="EMBL" id="MBX56189.1"/>
    </source>
</evidence>
<protein>
    <submittedName>
        <fullName evidence="2">Uncharacterized protein</fullName>
    </submittedName>
</protein>
<keyword evidence="1" id="KW-1133">Transmembrane helix</keyword>
<organism evidence="2">
    <name type="scientific">Rhizophora mucronata</name>
    <name type="common">Asiatic mangrove</name>
    <dbReference type="NCBI Taxonomy" id="61149"/>
    <lineage>
        <taxon>Eukaryota</taxon>
        <taxon>Viridiplantae</taxon>
        <taxon>Streptophyta</taxon>
        <taxon>Embryophyta</taxon>
        <taxon>Tracheophyta</taxon>
        <taxon>Spermatophyta</taxon>
        <taxon>Magnoliopsida</taxon>
        <taxon>eudicotyledons</taxon>
        <taxon>Gunneridae</taxon>
        <taxon>Pentapetalae</taxon>
        <taxon>rosids</taxon>
        <taxon>fabids</taxon>
        <taxon>Malpighiales</taxon>
        <taxon>Rhizophoraceae</taxon>
        <taxon>Rhizophora</taxon>
    </lineage>
</organism>
<keyword evidence="1" id="KW-0812">Transmembrane</keyword>
<keyword evidence="1" id="KW-0472">Membrane</keyword>
<feature type="transmembrane region" description="Helical" evidence="1">
    <location>
        <begin position="15"/>
        <end position="35"/>
    </location>
</feature>
<evidence type="ECO:0000256" key="1">
    <source>
        <dbReference type="SAM" id="Phobius"/>
    </source>
</evidence>
<sequence>MQSSTFLLFSWNVRLVTWIGKLLISCPFITFLNVMHFR</sequence>
<dbReference type="EMBL" id="GGEC01075705">
    <property type="protein sequence ID" value="MBX56189.1"/>
    <property type="molecule type" value="Transcribed_RNA"/>
</dbReference>
<proteinExistence type="predicted"/>